<reference evidence="2" key="2">
    <citation type="submission" date="2022-01" db="EMBL/GenBank/DDBJ databases">
        <authorList>
            <person name="Yamashiro T."/>
            <person name="Shiraishi A."/>
            <person name="Satake H."/>
            <person name="Nakayama K."/>
        </authorList>
    </citation>
    <scope>NUCLEOTIDE SEQUENCE</scope>
</reference>
<keyword evidence="2" id="KW-0695">RNA-directed DNA polymerase</keyword>
<accession>A0ABQ5CQU5</accession>
<dbReference type="EMBL" id="BQNB010014540">
    <property type="protein sequence ID" value="GJT29405.1"/>
    <property type="molecule type" value="Genomic_DNA"/>
</dbReference>
<organism evidence="2 3">
    <name type="scientific">Tanacetum coccineum</name>
    <dbReference type="NCBI Taxonomy" id="301880"/>
    <lineage>
        <taxon>Eukaryota</taxon>
        <taxon>Viridiplantae</taxon>
        <taxon>Streptophyta</taxon>
        <taxon>Embryophyta</taxon>
        <taxon>Tracheophyta</taxon>
        <taxon>Spermatophyta</taxon>
        <taxon>Magnoliopsida</taxon>
        <taxon>eudicotyledons</taxon>
        <taxon>Gunneridae</taxon>
        <taxon>Pentapetalae</taxon>
        <taxon>asterids</taxon>
        <taxon>campanulids</taxon>
        <taxon>Asterales</taxon>
        <taxon>Asteraceae</taxon>
        <taxon>Asteroideae</taxon>
        <taxon>Anthemideae</taxon>
        <taxon>Anthemidinae</taxon>
        <taxon>Tanacetum</taxon>
    </lineage>
</organism>
<feature type="domain" description="Integrase zinc-binding" evidence="1">
    <location>
        <begin position="187"/>
        <end position="219"/>
    </location>
</feature>
<sequence length="359" mass="42059">MPFGLTNAPAIFIDLMNRVHPSKIEAVENWKAPRTLTEVRSFLGLAGYYRRFIENFSKIAKSLTILTQKWTRLCINAKSYVFHLRSGDIICMGQRVSSIRTIRVFSISLVRKRRKWWLMPEGREGIVKPKRVRAMNMILKSSIKDRILAAQKEAVDEFAVLQKGLDEMIEQRIDSIWKITFVLLDNMGADKMYYDLRDMYWWPGMKKDIAEYVSKCLTYSEEESWDVHLHWLSFHINNSFILVWDVLPFEAFMVESVVRQYVGWVREGQLLGLRRLWSYSKCHWKGVATLVEEKNGKLDLDLYRVDGGDFYEICDDLRFIVINNPFGRSCAGVVAFACVIEIWLLKTCLRSRYVLMTAM</sequence>
<proteinExistence type="predicted"/>
<dbReference type="Gene3D" id="1.10.340.70">
    <property type="match status" value="1"/>
</dbReference>
<dbReference type="InterPro" id="IPR050951">
    <property type="entry name" value="Retrovirus_Pol_polyprotein"/>
</dbReference>
<protein>
    <submittedName>
        <fullName evidence="2">Reverse transcriptase domain-containing protein</fullName>
    </submittedName>
</protein>
<keyword evidence="3" id="KW-1185">Reference proteome</keyword>
<evidence type="ECO:0000259" key="1">
    <source>
        <dbReference type="Pfam" id="PF17921"/>
    </source>
</evidence>
<gene>
    <name evidence="2" type="ORF">Tco_0909680</name>
</gene>
<dbReference type="Proteomes" id="UP001151760">
    <property type="component" value="Unassembled WGS sequence"/>
</dbReference>
<dbReference type="PANTHER" id="PTHR37984">
    <property type="entry name" value="PROTEIN CBG26694"/>
    <property type="match status" value="1"/>
</dbReference>
<dbReference type="Pfam" id="PF17921">
    <property type="entry name" value="Integrase_H2C2"/>
    <property type="match status" value="1"/>
</dbReference>
<name>A0ABQ5CQU5_9ASTR</name>
<evidence type="ECO:0000313" key="2">
    <source>
        <dbReference type="EMBL" id="GJT29405.1"/>
    </source>
</evidence>
<keyword evidence="2" id="KW-0548">Nucleotidyltransferase</keyword>
<dbReference type="GO" id="GO:0003964">
    <property type="term" value="F:RNA-directed DNA polymerase activity"/>
    <property type="evidence" value="ECO:0007669"/>
    <property type="project" value="UniProtKB-KW"/>
</dbReference>
<comment type="caution">
    <text evidence="2">The sequence shown here is derived from an EMBL/GenBank/DDBJ whole genome shotgun (WGS) entry which is preliminary data.</text>
</comment>
<reference evidence="2" key="1">
    <citation type="journal article" date="2022" name="Int. J. Mol. Sci.">
        <title>Draft Genome of Tanacetum Coccineum: Genomic Comparison of Closely Related Tanacetum-Family Plants.</title>
        <authorList>
            <person name="Yamashiro T."/>
            <person name="Shiraishi A."/>
            <person name="Nakayama K."/>
            <person name="Satake H."/>
        </authorList>
    </citation>
    <scope>NUCLEOTIDE SEQUENCE</scope>
</reference>
<dbReference type="Gene3D" id="3.30.70.270">
    <property type="match status" value="1"/>
</dbReference>
<keyword evidence="2" id="KW-0808">Transferase</keyword>
<dbReference type="InterPro" id="IPR043502">
    <property type="entry name" value="DNA/RNA_pol_sf"/>
</dbReference>
<dbReference type="InterPro" id="IPR043128">
    <property type="entry name" value="Rev_trsase/Diguanyl_cyclase"/>
</dbReference>
<dbReference type="SUPFAM" id="SSF56672">
    <property type="entry name" value="DNA/RNA polymerases"/>
    <property type="match status" value="1"/>
</dbReference>
<dbReference type="PANTHER" id="PTHR37984:SF5">
    <property type="entry name" value="PROTEIN NYNRIN-LIKE"/>
    <property type="match status" value="1"/>
</dbReference>
<dbReference type="InterPro" id="IPR041588">
    <property type="entry name" value="Integrase_H2C2"/>
</dbReference>
<evidence type="ECO:0000313" key="3">
    <source>
        <dbReference type="Proteomes" id="UP001151760"/>
    </source>
</evidence>